<comment type="caution">
    <text evidence="2">The sequence shown here is derived from an EMBL/GenBank/DDBJ whole genome shotgun (WGS) entry which is preliminary data.</text>
</comment>
<name>L9ZEP3_NATA2</name>
<keyword evidence="3" id="KW-1185">Reference proteome</keyword>
<dbReference type="AlphaFoldDB" id="L9ZEP3"/>
<dbReference type="Proteomes" id="UP000011511">
    <property type="component" value="Unassembled WGS sequence"/>
</dbReference>
<reference evidence="2 3" key="1">
    <citation type="journal article" date="2014" name="PLoS Genet.">
        <title>Phylogenetically driven sequencing of extremely halophilic archaea reveals strategies for static and dynamic osmo-response.</title>
        <authorList>
            <person name="Becker E.A."/>
            <person name="Seitzer P.M."/>
            <person name="Tritt A."/>
            <person name="Larsen D."/>
            <person name="Krusor M."/>
            <person name="Yao A.I."/>
            <person name="Wu D."/>
            <person name="Madern D."/>
            <person name="Eisen J.A."/>
            <person name="Darling A.E."/>
            <person name="Facciotti M.T."/>
        </authorList>
    </citation>
    <scope>NUCLEOTIDE SEQUENCE [LARGE SCALE GENOMIC DNA]</scope>
    <source>
        <strain evidence="2 3">JCM 12890</strain>
    </source>
</reference>
<sequence>MLKSCLFRVSIDATTADPPAAGSKFLPRAVGEVRHMLRELLIGFGVVEILKPEPIIRLCERIGLRNPGKTERRPLALTGARLEGLVFVWLLVRGRQGSTLVSALLGAAGLALVLVPRPIIELSQHLVYAETDRLELQPWVVPAARLLGVLYLTVTLLSQRPGTETTDEDRDGADRSPRWRRRRSG</sequence>
<evidence type="ECO:0000256" key="1">
    <source>
        <dbReference type="SAM" id="MobiDB-lite"/>
    </source>
</evidence>
<evidence type="ECO:0000313" key="2">
    <source>
        <dbReference type="EMBL" id="ELY84491.1"/>
    </source>
</evidence>
<evidence type="ECO:0000313" key="3">
    <source>
        <dbReference type="Proteomes" id="UP000011511"/>
    </source>
</evidence>
<protein>
    <submittedName>
        <fullName evidence="2">Uncharacterized protein</fullName>
    </submittedName>
</protein>
<dbReference type="EMBL" id="AOIK01000035">
    <property type="protein sequence ID" value="ELY84491.1"/>
    <property type="molecule type" value="Genomic_DNA"/>
</dbReference>
<proteinExistence type="predicted"/>
<dbReference type="eggNOG" id="arCOG07770">
    <property type="taxonomic scope" value="Archaea"/>
</dbReference>
<gene>
    <name evidence="2" type="ORF">C485_14075</name>
</gene>
<feature type="region of interest" description="Disordered" evidence="1">
    <location>
        <begin position="161"/>
        <end position="185"/>
    </location>
</feature>
<accession>L9ZEP3</accession>
<dbReference type="PATRIC" id="fig|1227494.3.peg.2827"/>
<organism evidence="2 3">
    <name type="scientific">Natrinema altunense (strain JCM 12890 / CGMCC 1.3731 / AJ2)</name>
    <dbReference type="NCBI Taxonomy" id="1227494"/>
    <lineage>
        <taxon>Archaea</taxon>
        <taxon>Methanobacteriati</taxon>
        <taxon>Methanobacteriota</taxon>
        <taxon>Stenosarchaea group</taxon>
        <taxon>Halobacteria</taxon>
        <taxon>Halobacteriales</taxon>
        <taxon>Natrialbaceae</taxon>
        <taxon>Natrinema</taxon>
    </lineage>
</organism>